<organism evidence="1 2">
    <name type="scientific">Naganishia adeliensis</name>
    <dbReference type="NCBI Taxonomy" id="92952"/>
    <lineage>
        <taxon>Eukaryota</taxon>
        <taxon>Fungi</taxon>
        <taxon>Dikarya</taxon>
        <taxon>Basidiomycota</taxon>
        <taxon>Agaricomycotina</taxon>
        <taxon>Tremellomycetes</taxon>
        <taxon>Filobasidiales</taxon>
        <taxon>Filobasidiaceae</taxon>
        <taxon>Naganishia</taxon>
    </lineage>
</organism>
<sequence>MPTTTRAQSVRSASRTASPEFETHDERHHSSQQSASTPVSRRNLRSSGHPAEHVDVDHLDISHLSREAIALLEDDLAHIPGSQGSPRLRASTRLASPTPSRGSARDSKASRGKSSSARRIEDISVTEDDEDLHQRLLPTQALLNSSSKPVLGREEPTPEAEVEVEAWRENLNPANAALVDTEAEPSLQREGNDEVLQMEQDGEDQSSDDSDADSDATSDSGSDTSTASDATATPGQYATSTTARESEDDEQDEEDLDDLFQRALAKAREAQEMDAAGLQDELQADLMVVAEKVVKERWLDEDRGEGSSKGGFTSDASVKGKTKEPELDTATYQPELSRKQRAKQPQPKSASQDWASLPSIPSALLPQMKRDYQAMNLANSLDPKRFMKGGAKSTKIPENFAIGTIINPPKRLQSTTLAKERKYNPGSIVQGLVANSEINSYAKRKFDEFASTRMANGRGKGWKKRKDGDW</sequence>
<keyword evidence="2" id="KW-1185">Reference proteome</keyword>
<evidence type="ECO:0000313" key="2">
    <source>
        <dbReference type="Proteomes" id="UP001230649"/>
    </source>
</evidence>
<proteinExistence type="predicted"/>
<gene>
    <name evidence="1" type="ORF">QFC20_003223</name>
</gene>
<accession>A0ACC2WDS1</accession>
<reference evidence="1" key="1">
    <citation type="submission" date="2023-04" db="EMBL/GenBank/DDBJ databases">
        <title>Draft Genome sequencing of Naganishia species isolated from polar environments using Oxford Nanopore Technology.</title>
        <authorList>
            <person name="Leo P."/>
            <person name="Venkateswaran K."/>
        </authorList>
    </citation>
    <scope>NUCLEOTIDE SEQUENCE</scope>
    <source>
        <strain evidence="1">MNA-CCFEE 5262</strain>
    </source>
</reference>
<dbReference type="Proteomes" id="UP001230649">
    <property type="component" value="Unassembled WGS sequence"/>
</dbReference>
<name>A0ACC2WDS1_9TREE</name>
<comment type="caution">
    <text evidence="1">The sequence shown here is derived from an EMBL/GenBank/DDBJ whole genome shotgun (WGS) entry which is preliminary data.</text>
</comment>
<protein>
    <submittedName>
        <fullName evidence="1">Uncharacterized protein</fullName>
    </submittedName>
</protein>
<dbReference type="EMBL" id="JASBWS010000028">
    <property type="protein sequence ID" value="KAJ9109807.1"/>
    <property type="molecule type" value="Genomic_DNA"/>
</dbReference>
<evidence type="ECO:0000313" key="1">
    <source>
        <dbReference type="EMBL" id="KAJ9109807.1"/>
    </source>
</evidence>